<keyword evidence="3" id="KW-1003">Cell membrane</keyword>
<evidence type="ECO:0000256" key="6">
    <source>
        <dbReference type="ARBA" id="ARBA00023136"/>
    </source>
</evidence>
<gene>
    <name evidence="9" type="ORF">METZ01_LOCUS118767</name>
</gene>
<evidence type="ECO:0000313" key="9">
    <source>
        <dbReference type="EMBL" id="SVA65913.1"/>
    </source>
</evidence>
<feature type="transmembrane region" description="Helical" evidence="7">
    <location>
        <begin position="168"/>
        <end position="187"/>
    </location>
</feature>
<proteinExistence type="inferred from homology"/>
<comment type="similarity">
    <text evidence="2">Belongs to the ExbB/TolQ family.</text>
</comment>
<feature type="transmembrane region" description="Helical" evidence="7">
    <location>
        <begin position="128"/>
        <end position="148"/>
    </location>
</feature>
<comment type="subcellular location">
    <subcellularLocation>
        <location evidence="1">Cell membrane</location>
        <topology evidence="1">Multi-pass membrane protein</topology>
    </subcellularLocation>
</comment>
<dbReference type="Pfam" id="PF01618">
    <property type="entry name" value="MotA_ExbB"/>
    <property type="match status" value="1"/>
</dbReference>
<protein>
    <recommendedName>
        <fullName evidence="8">MotA/TolQ/ExbB proton channel domain-containing protein</fullName>
    </recommendedName>
</protein>
<evidence type="ECO:0000256" key="5">
    <source>
        <dbReference type="ARBA" id="ARBA00022989"/>
    </source>
</evidence>
<keyword evidence="6 7" id="KW-0472">Membrane</keyword>
<name>A0A381XNT6_9ZZZZ</name>
<reference evidence="9" key="1">
    <citation type="submission" date="2018-05" db="EMBL/GenBank/DDBJ databases">
        <authorList>
            <person name="Lanie J.A."/>
            <person name="Ng W.-L."/>
            <person name="Kazmierczak K.M."/>
            <person name="Andrzejewski T.M."/>
            <person name="Davidsen T.M."/>
            <person name="Wayne K.J."/>
            <person name="Tettelin H."/>
            <person name="Glass J.I."/>
            <person name="Rusch D."/>
            <person name="Podicherti R."/>
            <person name="Tsui H.-C.T."/>
            <person name="Winkler M.E."/>
        </authorList>
    </citation>
    <scope>NUCLEOTIDE SEQUENCE</scope>
</reference>
<dbReference type="GO" id="GO:0005886">
    <property type="term" value="C:plasma membrane"/>
    <property type="evidence" value="ECO:0007669"/>
    <property type="project" value="UniProtKB-SubCell"/>
</dbReference>
<dbReference type="InterPro" id="IPR002898">
    <property type="entry name" value="MotA_ExbB_proton_chnl"/>
</dbReference>
<evidence type="ECO:0000256" key="1">
    <source>
        <dbReference type="ARBA" id="ARBA00004651"/>
    </source>
</evidence>
<accession>A0A381XNT6</accession>
<organism evidence="9">
    <name type="scientific">marine metagenome</name>
    <dbReference type="NCBI Taxonomy" id="408172"/>
    <lineage>
        <taxon>unclassified sequences</taxon>
        <taxon>metagenomes</taxon>
        <taxon>ecological metagenomes</taxon>
    </lineage>
</organism>
<keyword evidence="4 7" id="KW-0812">Transmembrane</keyword>
<dbReference type="InterPro" id="IPR050790">
    <property type="entry name" value="ExbB/TolQ_transport"/>
</dbReference>
<evidence type="ECO:0000256" key="4">
    <source>
        <dbReference type="ARBA" id="ARBA00022692"/>
    </source>
</evidence>
<evidence type="ECO:0000259" key="8">
    <source>
        <dbReference type="Pfam" id="PF01618"/>
    </source>
</evidence>
<dbReference type="PANTHER" id="PTHR30625">
    <property type="entry name" value="PROTEIN TOLQ"/>
    <property type="match status" value="1"/>
</dbReference>
<feature type="transmembrane region" description="Helical" evidence="7">
    <location>
        <begin position="21"/>
        <end position="39"/>
    </location>
</feature>
<feature type="transmembrane region" description="Helical" evidence="7">
    <location>
        <begin position="51"/>
        <end position="73"/>
    </location>
</feature>
<evidence type="ECO:0000256" key="7">
    <source>
        <dbReference type="SAM" id="Phobius"/>
    </source>
</evidence>
<keyword evidence="5 7" id="KW-1133">Transmembrane helix</keyword>
<evidence type="ECO:0000256" key="3">
    <source>
        <dbReference type="ARBA" id="ARBA00022475"/>
    </source>
</evidence>
<feature type="domain" description="MotA/TolQ/ExbB proton channel" evidence="8">
    <location>
        <begin position="85"/>
        <end position="198"/>
    </location>
</feature>
<dbReference type="GO" id="GO:0017038">
    <property type="term" value="P:protein import"/>
    <property type="evidence" value="ECO:0007669"/>
    <property type="project" value="TreeGrafter"/>
</dbReference>
<dbReference type="EMBL" id="UINC01015697">
    <property type="protein sequence ID" value="SVA65913.1"/>
    <property type="molecule type" value="Genomic_DNA"/>
</dbReference>
<dbReference type="PANTHER" id="PTHR30625:SF18">
    <property type="entry name" value="TONB2 ENERGY TRANSDUCTION SYSTEM INNER MEMBRANE COMPONENT EXBB"/>
    <property type="match status" value="1"/>
</dbReference>
<sequence length="205" mass="23301">MSFLKNFLIWFEDQSIGRETTIILAIFSLVVASLLWLILPEIRDFFEAGGPVLWGILLVTTIMWTLIIERFWFFRFLLPVRRHQAISEWKAIDNKSDWFSRRIRDQIISQVSVDTKKFLLTIETMMQILPLLGLLGTVVGMIKVFDVMTFFGTGNARLMASGVSQATIPTMAGLVAAISGLYIANLLKRKADDEVSRVADQLVIE</sequence>
<evidence type="ECO:0000256" key="2">
    <source>
        <dbReference type="ARBA" id="ARBA00010442"/>
    </source>
</evidence>
<dbReference type="AlphaFoldDB" id="A0A381XNT6"/>